<dbReference type="PANTHER" id="PTHR43415">
    <property type="entry name" value="SPERMIDINE N(1)-ACETYLTRANSFERASE"/>
    <property type="match status" value="1"/>
</dbReference>
<dbReference type="EMBL" id="JAKRRY010000004">
    <property type="protein sequence ID" value="MCW8345459.1"/>
    <property type="molecule type" value="Genomic_DNA"/>
</dbReference>
<proteinExistence type="predicted"/>
<dbReference type="Pfam" id="PF13302">
    <property type="entry name" value="Acetyltransf_3"/>
    <property type="match status" value="1"/>
</dbReference>
<feature type="domain" description="N-acetyltransferase" evidence="1">
    <location>
        <begin position="6"/>
        <end position="166"/>
    </location>
</feature>
<accession>A0A9X3CLP8</accession>
<evidence type="ECO:0000313" key="2">
    <source>
        <dbReference type="EMBL" id="MCW8345459.1"/>
    </source>
</evidence>
<dbReference type="AlphaFoldDB" id="A0A9X3CLP8"/>
<evidence type="ECO:0000259" key="1">
    <source>
        <dbReference type="PROSITE" id="PS51186"/>
    </source>
</evidence>
<sequence length="190" mass="22248">MTERKIAIRKARVNELDTLYSLVTEDEAWTRYNGPYFPYSTPTREAFELGTFARLCRGDDMQLIVVNEVPIGSVSYYWECEETRWLEMGVIIYDSNFWNKGIAFDAIPLWVARLFSTLRIERVGLTTWSGNPRMMACAEKLGFLQEARLRKVRYFEGEYYDSLKYGMTRNEWQRLSGQKLSSDTLAPTKL</sequence>
<protein>
    <submittedName>
        <fullName evidence="2">GNAT family N-acetyltransferase</fullName>
    </submittedName>
</protein>
<reference evidence="2" key="1">
    <citation type="submission" date="2022-02" db="EMBL/GenBank/DDBJ databases">
        <title>Vibrio sp. nov, a new bacterium isolated from seawater.</title>
        <authorList>
            <person name="Yuan Y."/>
        </authorList>
    </citation>
    <scope>NUCLEOTIDE SEQUENCE</scope>
    <source>
        <strain evidence="2">ZSDZ65</strain>
    </source>
</reference>
<dbReference type="Gene3D" id="3.40.630.30">
    <property type="match status" value="1"/>
</dbReference>
<organism evidence="2 3">
    <name type="scientific">Vibrio qingdaonensis</name>
    <dbReference type="NCBI Taxonomy" id="2829491"/>
    <lineage>
        <taxon>Bacteria</taxon>
        <taxon>Pseudomonadati</taxon>
        <taxon>Pseudomonadota</taxon>
        <taxon>Gammaproteobacteria</taxon>
        <taxon>Vibrionales</taxon>
        <taxon>Vibrionaceae</taxon>
        <taxon>Vibrio</taxon>
    </lineage>
</organism>
<evidence type="ECO:0000313" key="3">
    <source>
        <dbReference type="Proteomes" id="UP001155587"/>
    </source>
</evidence>
<dbReference type="SUPFAM" id="SSF55729">
    <property type="entry name" value="Acyl-CoA N-acyltransferases (Nat)"/>
    <property type="match status" value="1"/>
</dbReference>
<dbReference type="PROSITE" id="PS51186">
    <property type="entry name" value="GNAT"/>
    <property type="match status" value="1"/>
</dbReference>
<keyword evidence="3" id="KW-1185">Reference proteome</keyword>
<dbReference type="RefSeq" id="WP_265673897.1">
    <property type="nucleotide sequence ID" value="NZ_JAKRRY010000004.1"/>
</dbReference>
<dbReference type="GO" id="GO:0016747">
    <property type="term" value="F:acyltransferase activity, transferring groups other than amino-acyl groups"/>
    <property type="evidence" value="ECO:0007669"/>
    <property type="project" value="InterPro"/>
</dbReference>
<dbReference type="PANTHER" id="PTHR43415:SF4">
    <property type="entry name" value="N-ACETYLTRANSFERASE DOMAIN-CONTAINING PROTEIN"/>
    <property type="match status" value="1"/>
</dbReference>
<dbReference type="InterPro" id="IPR000182">
    <property type="entry name" value="GNAT_dom"/>
</dbReference>
<gene>
    <name evidence="2" type="ORF">MD535_05360</name>
</gene>
<dbReference type="InterPro" id="IPR016181">
    <property type="entry name" value="Acyl_CoA_acyltransferase"/>
</dbReference>
<comment type="caution">
    <text evidence="2">The sequence shown here is derived from an EMBL/GenBank/DDBJ whole genome shotgun (WGS) entry which is preliminary data.</text>
</comment>
<dbReference type="Proteomes" id="UP001155587">
    <property type="component" value="Unassembled WGS sequence"/>
</dbReference>
<name>A0A9X3CLP8_9VIBR</name>